<evidence type="ECO:0000256" key="1">
    <source>
        <dbReference type="SAM" id="MobiDB-lite"/>
    </source>
</evidence>
<dbReference type="AlphaFoldDB" id="A0A8W8HQG4"/>
<evidence type="ECO:0000313" key="2">
    <source>
        <dbReference type="EnsemblMetazoa" id="G1060.1:cds"/>
    </source>
</evidence>
<protein>
    <submittedName>
        <fullName evidence="2">Uncharacterized protein</fullName>
    </submittedName>
</protein>
<feature type="region of interest" description="Disordered" evidence="1">
    <location>
        <begin position="95"/>
        <end position="134"/>
    </location>
</feature>
<evidence type="ECO:0000313" key="3">
    <source>
        <dbReference type="Proteomes" id="UP000005408"/>
    </source>
</evidence>
<reference evidence="2" key="1">
    <citation type="submission" date="2022-08" db="UniProtKB">
        <authorList>
            <consortium name="EnsemblMetazoa"/>
        </authorList>
    </citation>
    <scope>IDENTIFICATION</scope>
    <source>
        <strain evidence="2">05x7-T-G4-1.051#20</strain>
    </source>
</reference>
<keyword evidence="3" id="KW-1185">Reference proteome</keyword>
<dbReference type="Proteomes" id="UP000005408">
    <property type="component" value="Unassembled WGS sequence"/>
</dbReference>
<dbReference type="EnsemblMetazoa" id="G1060.1">
    <property type="protein sequence ID" value="G1060.1:cds"/>
    <property type="gene ID" value="G1060"/>
</dbReference>
<sequence length="533" mass="61599">MELRSIAFELGLERLQTETTFVKDEALKVHCQQFNEDLEEERFFRQVRPAYVTEMEHSVTSIQRGSLPSGSELFRQAMLDYGKVFREQLAEKDKPCDEVAEESDVVESQMKDKVPTHKNTSKRPSQRKSSLVYPPRGQPVLRRLYSVQLDRSTVQAQSFGGRKRRKTDISEPRLEKLAFPKKKTRIMQSFWLVVVTIAVIHQCFSKTLDDVKLSQLDWYISGKISDIIKGEVEGLTQNMTADELDCKNKINVVADTCFECSRLIQEQQPPTNHVDFTKVLHVQKEKTQDWKKIRDNILKDMTNAIKKASDFFEEKLRFPKIKLPKVKLPSVNLQNIKIPDIDFKKMSLPKVDFSKIQIPNINLPSFDLSSIQIPSITIPKMDFGNIQIPEFRIPSVKLPKISFPKIDLGSIFRGKRSITDCKDCELFQRESRENILLKVCGSQYVNSMKSRQAYLDKLKLLNSALESDFVYNVTFDEKSLNFLEMSVNLISIDYRLSNSTARTYNATGEKFYLIDMIRSAEVLAPKLFQDFLN</sequence>
<proteinExistence type="predicted"/>
<organism evidence="2 3">
    <name type="scientific">Magallana gigas</name>
    <name type="common">Pacific oyster</name>
    <name type="synonym">Crassostrea gigas</name>
    <dbReference type="NCBI Taxonomy" id="29159"/>
    <lineage>
        <taxon>Eukaryota</taxon>
        <taxon>Metazoa</taxon>
        <taxon>Spiralia</taxon>
        <taxon>Lophotrochozoa</taxon>
        <taxon>Mollusca</taxon>
        <taxon>Bivalvia</taxon>
        <taxon>Autobranchia</taxon>
        <taxon>Pteriomorphia</taxon>
        <taxon>Ostreida</taxon>
        <taxon>Ostreoidea</taxon>
        <taxon>Ostreidae</taxon>
        <taxon>Magallana</taxon>
    </lineage>
</organism>
<dbReference type="SUPFAM" id="SSF141571">
    <property type="entry name" value="Pentapeptide repeat-like"/>
    <property type="match status" value="1"/>
</dbReference>
<name>A0A8W8HQG4_MAGGI</name>
<accession>A0A8W8HQG4</accession>